<evidence type="ECO:0000256" key="2">
    <source>
        <dbReference type="ARBA" id="ARBA00023002"/>
    </source>
</evidence>
<proteinExistence type="inferred from homology"/>
<keyword evidence="2" id="KW-0560">Oxidoreductase</keyword>
<dbReference type="EMBL" id="CP028136">
    <property type="protein sequence ID" value="AVR45106.1"/>
    <property type="molecule type" value="Genomic_DNA"/>
</dbReference>
<dbReference type="AlphaFoldDB" id="A0A2R3Z4A9"/>
<dbReference type="GO" id="GO:0016491">
    <property type="term" value="F:oxidoreductase activity"/>
    <property type="evidence" value="ECO:0007669"/>
    <property type="project" value="UniProtKB-KW"/>
</dbReference>
<dbReference type="PANTHER" id="PTHR24321">
    <property type="entry name" value="DEHYDROGENASES, SHORT CHAIN"/>
    <property type="match status" value="1"/>
</dbReference>
<dbReference type="KEGG" id="grs:C7S20_07385"/>
<dbReference type="InterPro" id="IPR002347">
    <property type="entry name" value="SDR_fam"/>
</dbReference>
<dbReference type="InterPro" id="IPR036291">
    <property type="entry name" value="NAD(P)-bd_dom_sf"/>
</dbReference>
<gene>
    <name evidence="3" type="ORF">C7S20_07385</name>
</gene>
<dbReference type="PANTHER" id="PTHR24321:SF11">
    <property type="entry name" value="BLR0893 PROTEIN"/>
    <property type="match status" value="1"/>
</dbReference>
<dbReference type="NCBIfam" id="NF005559">
    <property type="entry name" value="PRK07231.1"/>
    <property type="match status" value="1"/>
</dbReference>
<protein>
    <submittedName>
        <fullName evidence="3">Oxidoreductase</fullName>
    </submittedName>
</protein>
<dbReference type="SUPFAM" id="SSF51735">
    <property type="entry name" value="NAD(P)-binding Rossmann-fold domains"/>
    <property type="match status" value="1"/>
</dbReference>
<sequence length="254" mass="27544">MNGKLQGKRAVITGAAGGIGKATAALFLKEGAKLMLVDVKAEELKKIASDFHSEDVEFFVADVSKKEEVKKYAEAALKAFGGIDIFFNNAGIEGVASPFYDYPDDMFDKILDVNVKGVWYGCKYVIPKMSEKASVIITSSVAGLKGFAGLGPYVLSKHAVIGIMRVVALESAERKIRVNSVHPGPVNNRMMRSLEEKISPENPDAVQKGFEGQIPFHRYAENEDIARQVLYLASDDSAYITGTTNVVDGGMLLT</sequence>
<evidence type="ECO:0000313" key="4">
    <source>
        <dbReference type="Proteomes" id="UP000241507"/>
    </source>
</evidence>
<dbReference type="RefSeq" id="WP_107011884.1">
    <property type="nucleotide sequence ID" value="NZ_CP028136.1"/>
</dbReference>
<dbReference type="Gene3D" id="3.40.50.720">
    <property type="entry name" value="NAD(P)-binding Rossmann-like Domain"/>
    <property type="match status" value="1"/>
</dbReference>
<dbReference type="Proteomes" id="UP000241507">
    <property type="component" value="Chromosome"/>
</dbReference>
<evidence type="ECO:0000313" key="3">
    <source>
        <dbReference type="EMBL" id="AVR45106.1"/>
    </source>
</evidence>
<dbReference type="CDD" id="cd05233">
    <property type="entry name" value="SDR_c"/>
    <property type="match status" value="1"/>
</dbReference>
<dbReference type="OrthoDB" id="597477at2"/>
<accession>A0A2R3Z4A9</accession>
<dbReference type="PRINTS" id="PR00080">
    <property type="entry name" value="SDRFAMILY"/>
</dbReference>
<dbReference type="PRINTS" id="PR00081">
    <property type="entry name" value="GDHRDH"/>
</dbReference>
<comment type="similarity">
    <text evidence="1">Belongs to the short-chain dehydrogenases/reductases (SDR) family.</text>
</comment>
<dbReference type="Pfam" id="PF13561">
    <property type="entry name" value="adh_short_C2"/>
    <property type="match status" value="1"/>
</dbReference>
<evidence type="ECO:0000256" key="1">
    <source>
        <dbReference type="ARBA" id="ARBA00006484"/>
    </source>
</evidence>
<dbReference type="FunFam" id="3.40.50.720:FF:000084">
    <property type="entry name" value="Short-chain dehydrogenase reductase"/>
    <property type="match status" value="1"/>
</dbReference>
<keyword evidence="4" id="KW-1185">Reference proteome</keyword>
<organism evidence="3 4">
    <name type="scientific">Christiangramia fulva</name>
    <dbReference type="NCBI Taxonomy" id="2126553"/>
    <lineage>
        <taxon>Bacteria</taxon>
        <taxon>Pseudomonadati</taxon>
        <taxon>Bacteroidota</taxon>
        <taxon>Flavobacteriia</taxon>
        <taxon>Flavobacteriales</taxon>
        <taxon>Flavobacteriaceae</taxon>
        <taxon>Christiangramia</taxon>
    </lineage>
</organism>
<reference evidence="4" key="1">
    <citation type="submission" date="2018-03" db="EMBL/GenBank/DDBJ databases">
        <title>Gramella fulva sp. nov., isolated from a dry surface of tidal flat.</title>
        <authorList>
            <person name="Hwang S.H."/>
            <person name="Hwang W.M."/>
            <person name="Kang K."/>
            <person name="Ahn T.-Y."/>
        </authorList>
    </citation>
    <scope>NUCLEOTIDE SEQUENCE [LARGE SCALE GENOMIC DNA]</scope>
    <source>
        <strain evidence="4">SH35</strain>
    </source>
</reference>
<name>A0A2R3Z4A9_9FLAO</name>